<accession>A0A0L0SFP5</accession>
<dbReference type="VEuPathDB" id="FungiDB:AMAG_18759"/>
<dbReference type="OrthoDB" id="5599161at2759"/>
<evidence type="ECO:0000313" key="3">
    <source>
        <dbReference type="Proteomes" id="UP000054350"/>
    </source>
</evidence>
<name>A0A0L0SFP5_ALLM3</name>
<gene>
    <name evidence="2" type="ORF">AMAG_18759</name>
</gene>
<sequence length="272" mass="28780">MLLALALAATYLYDGARASLVTATHWLAPPKRRRRRARQYALFAVRRLPAPGSQLVPVPGPPGRLRRLATRALGSYLVPILALVPSAVVGGDPARLDDENGPLPFPAPSLTRRVIAWAIDSAIVAAVASQARRIPVPGSGNAVAGILWLGRDFWLSPFGLASPGRLLTRQAVLSPTLAHHVNRHFAPDAADLGPLDPNADVQTAAFWHHQQAAVADSLDHDADALALVAHQSLRVALGALGPLATLVWAASSIAAGTDVRRGTVRAAYKSWT</sequence>
<reference evidence="2 3" key="1">
    <citation type="submission" date="2009-11" db="EMBL/GenBank/DDBJ databases">
        <title>Annotation of Allomyces macrogynus ATCC 38327.</title>
        <authorList>
            <consortium name="The Broad Institute Genome Sequencing Platform"/>
            <person name="Russ C."/>
            <person name="Cuomo C."/>
            <person name="Burger G."/>
            <person name="Gray M.W."/>
            <person name="Holland P.W.H."/>
            <person name="King N."/>
            <person name="Lang F.B.F."/>
            <person name="Roger A.J."/>
            <person name="Ruiz-Trillo I."/>
            <person name="Young S.K."/>
            <person name="Zeng Q."/>
            <person name="Gargeya S."/>
            <person name="Fitzgerald M."/>
            <person name="Haas B."/>
            <person name="Abouelleil A."/>
            <person name="Alvarado L."/>
            <person name="Arachchi H.M."/>
            <person name="Berlin A."/>
            <person name="Chapman S.B."/>
            <person name="Gearin G."/>
            <person name="Goldberg J."/>
            <person name="Griggs A."/>
            <person name="Gujja S."/>
            <person name="Hansen M."/>
            <person name="Heiman D."/>
            <person name="Howarth C."/>
            <person name="Larimer J."/>
            <person name="Lui A."/>
            <person name="MacDonald P.J.P."/>
            <person name="McCowen C."/>
            <person name="Montmayeur A."/>
            <person name="Murphy C."/>
            <person name="Neiman D."/>
            <person name="Pearson M."/>
            <person name="Priest M."/>
            <person name="Roberts A."/>
            <person name="Saif S."/>
            <person name="Shea T."/>
            <person name="Sisk P."/>
            <person name="Stolte C."/>
            <person name="Sykes S."/>
            <person name="Wortman J."/>
            <person name="Nusbaum C."/>
            <person name="Birren B."/>
        </authorList>
    </citation>
    <scope>NUCLEOTIDE SEQUENCE [LARGE SCALE GENOMIC DNA]</scope>
    <source>
        <strain evidence="2 3">ATCC 38327</strain>
    </source>
</reference>
<feature type="chain" id="PRO_5005548024" evidence="1">
    <location>
        <begin position="19"/>
        <end position="272"/>
    </location>
</feature>
<dbReference type="EMBL" id="GG745337">
    <property type="protein sequence ID" value="KNE61259.1"/>
    <property type="molecule type" value="Genomic_DNA"/>
</dbReference>
<organism evidence="2 3">
    <name type="scientific">Allomyces macrogynus (strain ATCC 38327)</name>
    <name type="common">Allomyces javanicus var. macrogynus</name>
    <dbReference type="NCBI Taxonomy" id="578462"/>
    <lineage>
        <taxon>Eukaryota</taxon>
        <taxon>Fungi</taxon>
        <taxon>Fungi incertae sedis</taxon>
        <taxon>Blastocladiomycota</taxon>
        <taxon>Blastocladiomycetes</taxon>
        <taxon>Blastocladiales</taxon>
        <taxon>Blastocladiaceae</taxon>
        <taxon>Allomyces</taxon>
    </lineage>
</organism>
<protein>
    <submittedName>
        <fullName evidence="2">Uncharacterized protein</fullName>
    </submittedName>
</protein>
<reference evidence="3" key="2">
    <citation type="submission" date="2009-11" db="EMBL/GenBank/DDBJ databases">
        <title>The Genome Sequence of Allomyces macrogynus strain ATCC 38327.</title>
        <authorList>
            <consortium name="The Broad Institute Genome Sequencing Platform"/>
            <person name="Russ C."/>
            <person name="Cuomo C."/>
            <person name="Shea T."/>
            <person name="Young S.K."/>
            <person name="Zeng Q."/>
            <person name="Koehrsen M."/>
            <person name="Haas B."/>
            <person name="Borodovsky M."/>
            <person name="Guigo R."/>
            <person name="Alvarado L."/>
            <person name="Berlin A."/>
            <person name="Borenstein D."/>
            <person name="Chen Z."/>
            <person name="Engels R."/>
            <person name="Freedman E."/>
            <person name="Gellesch M."/>
            <person name="Goldberg J."/>
            <person name="Griggs A."/>
            <person name="Gujja S."/>
            <person name="Heiman D."/>
            <person name="Hepburn T."/>
            <person name="Howarth C."/>
            <person name="Jen D."/>
            <person name="Larson L."/>
            <person name="Lewis B."/>
            <person name="Mehta T."/>
            <person name="Park D."/>
            <person name="Pearson M."/>
            <person name="Roberts A."/>
            <person name="Saif S."/>
            <person name="Shenoy N."/>
            <person name="Sisk P."/>
            <person name="Stolte C."/>
            <person name="Sykes S."/>
            <person name="Walk T."/>
            <person name="White J."/>
            <person name="Yandava C."/>
            <person name="Burger G."/>
            <person name="Gray M.W."/>
            <person name="Holland P.W.H."/>
            <person name="King N."/>
            <person name="Lang F.B.F."/>
            <person name="Roger A.J."/>
            <person name="Ruiz-Trillo I."/>
            <person name="Lander E."/>
            <person name="Nusbaum C."/>
        </authorList>
    </citation>
    <scope>NUCLEOTIDE SEQUENCE [LARGE SCALE GENOMIC DNA]</scope>
    <source>
        <strain evidence="3">ATCC 38327</strain>
    </source>
</reference>
<feature type="signal peptide" evidence="1">
    <location>
        <begin position="1"/>
        <end position="18"/>
    </location>
</feature>
<dbReference type="Proteomes" id="UP000054350">
    <property type="component" value="Unassembled WGS sequence"/>
</dbReference>
<keyword evidence="1" id="KW-0732">Signal</keyword>
<keyword evidence="3" id="KW-1185">Reference proteome</keyword>
<evidence type="ECO:0000256" key="1">
    <source>
        <dbReference type="SAM" id="SignalP"/>
    </source>
</evidence>
<dbReference type="AlphaFoldDB" id="A0A0L0SFP5"/>
<proteinExistence type="predicted"/>
<evidence type="ECO:0000313" key="2">
    <source>
        <dbReference type="EMBL" id="KNE61259.1"/>
    </source>
</evidence>